<sequence length="209" mass="23343">MISIFTKCIEKICCKISKSTCMFEMYYKNIVYNEVILGDIKESDNVLCIGGGAMPCSAIQISKLTGSNVTVIDTDIVAVKKANQHIKNLGMSHKIKVLVGNGLDFCINDFDVIHVALQVKPKDKVIKHIWDNCSVGTRILIRKPKKSLELFYSYVDESTFIDNAKYAKQVNSTMKETCLLVKSEEKNSDEKVSATFYRNSMCSNTVAAS</sequence>
<keyword evidence="2" id="KW-1185">Reference proteome</keyword>
<dbReference type="AlphaFoldDB" id="A0A1V4I878"/>
<dbReference type="OrthoDB" id="1956540at2"/>
<evidence type="ECO:0000313" key="2">
    <source>
        <dbReference type="Proteomes" id="UP000190140"/>
    </source>
</evidence>
<dbReference type="RefSeq" id="WP_079411800.1">
    <property type="nucleotide sequence ID" value="NZ_MZGW01000003.1"/>
</dbReference>
<proteinExistence type="predicted"/>
<name>A0A1V4I878_9FIRM</name>
<dbReference type="SUPFAM" id="SSF53335">
    <property type="entry name" value="S-adenosyl-L-methionine-dependent methyltransferases"/>
    <property type="match status" value="1"/>
</dbReference>
<dbReference type="EMBL" id="MZGW01000003">
    <property type="protein sequence ID" value="OPJ55825.1"/>
    <property type="molecule type" value="Genomic_DNA"/>
</dbReference>
<comment type="caution">
    <text evidence="1">The sequence shown here is derived from an EMBL/GenBank/DDBJ whole genome shotgun (WGS) entry which is preliminary data.</text>
</comment>
<reference evidence="1 2" key="1">
    <citation type="submission" date="2017-03" db="EMBL/GenBank/DDBJ databases">
        <title>Genome sequence of Clostridium thermoalcaliphilum DSM 7309.</title>
        <authorList>
            <person name="Poehlein A."/>
            <person name="Daniel R."/>
        </authorList>
    </citation>
    <scope>NUCLEOTIDE SEQUENCE [LARGE SCALE GENOMIC DNA]</scope>
    <source>
        <strain evidence="1 2">DSM 7309</strain>
    </source>
</reference>
<protein>
    <submittedName>
        <fullName evidence="1">Nicotianamine synthase protein</fullName>
    </submittedName>
</protein>
<gene>
    <name evidence="1" type="ORF">CLOTH_10030</name>
</gene>
<dbReference type="Proteomes" id="UP000190140">
    <property type="component" value="Unassembled WGS sequence"/>
</dbReference>
<dbReference type="Gene3D" id="3.40.50.150">
    <property type="entry name" value="Vaccinia Virus protein VP39"/>
    <property type="match status" value="1"/>
</dbReference>
<dbReference type="InterPro" id="IPR029063">
    <property type="entry name" value="SAM-dependent_MTases_sf"/>
</dbReference>
<dbReference type="STRING" id="29349.CLOTH_10030"/>
<organism evidence="1 2">
    <name type="scientific">Alkalithermobacter paradoxus</name>
    <dbReference type="NCBI Taxonomy" id="29349"/>
    <lineage>
        <taxon>Bacteria</taxon>
        <taxon>Bacillati</taxon>
        <taxon>Bacillota</taxon>
        <taxon>Clostridia</taxon>
        <taxon>Peptostreptococcales</taxon>
        <taxon>Tepidibacteraceae</taxon>
        <taxon>Alkalithermobacter</taxon>
    </lineage>
</organism>
<accession>A0A1V4I878</accession>
<evidence type="ECO:0000313" key="1">
    <source>
        <dbReference type="EMBL" id="OPJ55825.1"/>
    </source>
</evidence>